<gene>
    <name evidence="5" type="primary">dapE</name>
    <name evidence="5" type="ORF">GCM10010191_34690</name>
</gene>
<evidence type="ECO:0000256" key="2">
    <source>
        <dbReference type="ARBA" id="ARBA00022801"/>
    </source>
</evidence>
<dbReference type="EMBL" id="BAAARW010000012">
    <property type="protein sequence ID" value="GAA2420515.1"/>
    <property type="molecule type" value="Genomic_DNA"/>
</dbReference>
<accession>A0ABN3J4E0</accession>
<feature type="domain" description="Peptidase M20 dimerisation" evidence="4">
    <location>
        <begin position="218"/>
        <end position="315"/>
    </location>
</feature>
<evidence type="ECO:0000313" key="6">
    <source>
        <dbReference type="Proteomes" id="UP001501231"/>
    </source>
</evidence>
<keyword evidence="1" id="KW-0479">Metal-binding</keyword>
<sequence length="403" mass="43212">MEFACETFRTPGLARLQDYRVYAACELDATKCAVRPPPQRPRRRAKCVRWGVMRLDLGLDVVDLTAAIVDIESVSGDEKALADAVEEALAPLPHLAVVRDGDTVVARTELGRGERVILAGHLDTVPLNGNLPSRVEGGRLYGCGTTDMKSGVAVALKLAAALPEPSRDITYVFYECEEVEADRNGLKRLVETRPDLLAGDFAVLMEPTGALIEGGCQGTLRAEITARGERAHSARAWMGSNAIHTAGRILDALRAYEPARPVVDGLEYHEGLNAVYVRGGVAGNVIPDECVVTVNYRFAPDKSLAEAEAFVREAFAGFEVKIVDGADAARPGLDHPAAAAFVAASGAEVRAKLGWTDVSRFAALGVPAVNYGPGEPTLAHTKDEYVEIPLIADCERRMLAWLG</sequence>
<dbReference type="InterPro" id="IPR002933">
    <property type="entry name" value="Peptidase_M20"/>
</dbReference>
<dbReference type="InterPro" id="IPR050072">
    <property type="entry name" value="Peptidase_M20A"/>
</dbReference>
<dbReference type="InterPro" id="IPR036264">
    <property type="entry name" value="Bact_exopeptidase_dim_dom"/>
</dbReference>
<comment type="caution">
    <text evidence="5">The sequence shown here is derived from an EMBL/GenBank/DDBJ whole genome shotgun (WGS) entry which is preliminary data.</text>
</comment>
<dbReference type="SUPFAM" id="SSF55031">
    <property type="entry name" value="Bacterial exopeptidase dimerisation domain"/>
    <property type="match status" value="1"/>
</dbReference>
<evidence type="ECO:0000259" key="4">
    <source>
        <dbReference type="Pfam" id="PF07687"/>
    </source>
</evidence>
<dbReference type="EC" id="3.5.1.18" evidence="3"/>
<dbReference type="PANTHER" id="PTHR43808">
    <property type="entry name" value="ACETYLORNITHINE DEACETYLASE"/>
    <property type="match status" value="1"/>
</dbReference>
<dbReference type="Pfam" id="PF01546">
    <property type="entry name" value="Peptidase_M20"/>
    <property type="match status" value="1"/>
</dbReference>
<evidence type="ECO:0000256" key="1">
    <source>
        <dbReference type="ARBA" id="ARBA00022723"/>
    </source>
</evidence>
<dbReference type="SUPFAM" id="SSF53187">
    <property type="entry name" value="Zn-dependent exopeptidases"/>
    <property type="match status" value="1"/>
</dbReference>
<evidence type="ECO:0000256" key="3">
    <source>
        <dbReference type="NCBIfam" id="TIGR01900"/>
    </source>
</evidence>
<organism evidence="5 6">
    <name type="scientific">Actinomadura vinacea</name>
    <dbReference type="NCBI Taxonomy" id="115336"/>
    <lineage>
        <taxon>Bacteria</taxon>
        <taxon>Bacillati</taxon>
        <taxon>Actinomycetota</taxon>
        <taxon>Actinomycetes</taxon>
        <taxon>Streptosporangiales</taxon>
        <taxon>Thermomonosporaceae</taxon>
        <taxon>Actinomadura</taxon>
    </lineage>
</organism>
<dbReference type="NCBIfam" id="TIGR01900">
    <property type="entry name" value="dapE-gram_pos"/>
    <property type="match status" value="1"/>
</dbReference>
<reference evidence="5 6" key="1">
    <citation type="journal article" date="2019" name="Int. J. Syst. Evol. Microbiol.">
        <title>The Global Catalogue of Microorganisms (GCM) 10K type strain sequencing project: providing services to taxonomists for standard genome sequencing and annotation.</title>
        <authorList>
            <consortium name="The Broad Institute Genomics Platform"/>
            <consortium name="The Broad Institute Genome Sequencing Center for Infectious Disease"/>
            <person name="Wu L."/>
            <person name="Ma J."/>
        </authorList>
    </citation>
    <scope>NUCLEOTIDE SEQUENCE [LARGE SCALE GENOMIC DNA]</scope>
    <source>
        <strain evidence="5 6">JCM 3325</strain>
    </source>
</reference>
<dbReference type="InterPro" id="IPR010174">
    <property type="entry name" value="Succinyl-DAP_deSuclase_DapE"/>
</dbReference>
<protein>
    <recommendedName>
        <fullName evidence="3">Succinyl-diaminopimelate desuccinylase</fullName>
        <ecNumber evidence="3">3.5.1.18</ecNumber>
    </recommendedName>
</protein>
<proteinExistence type="predicted"/>
<keyword evidence="2" id="KW-0378">Hydrolase</keyword>
<dbReference type="Gene3D" id="3.40.630.10">
    <property type="entry name" value="Zn peptidases"/>
    <property type="match status" value="1"/>
</dbReference>
<dbReference type="PANTHER" id="PTHR43808:SF31">
    <property type="entry name" value="N-ACETYL-L-CITRULLINE DEACETYLASE"/>
    <property type="match status" value="1"/>
</dbReference>
<dbReference type="Gene3D" id="3.30.70.360">
    <property type="match status" value="1"/>
</dbReference>
<evidence type="ECO:0000313" key="5">
    <source>
        <dbReference type="EMBL" id="GAA2420515.1"/>
    </source>
</evidence>
<keyword evidence="6" id="KW-1185">Reference proteome</keyword>
<dbReference type="Pfam" id="PF07687">
    <property type="entry name" value="M20_dimer"/>
    <property type="match status" value="1"/>
</dbReference>
<dbReference type="InterPro" id="IPR011650">
    <property type="entry name" value="Peptidase_M20_dimer"/>
</dbReference>
<dbReference type="Proteomes" id="UP001501231">
    <property type="component" value="Unassembled WGS sequence"/>
</dbReference>
<name>A0ABN3J4E0_9ACTN</name>